<reference evidence="1" key="1">
    <citation type="submission" date="2022-08" db="EMBL/GenBank/DDBJ databases">
        <title>Genome Sequence of Lecanicillium fungicola.</title>
        <authorList>
            <person name="Buettner E."/>
        </authorList>
    </citation>
    <scope>NUCLEOTIDE SEQUENCE</scope>
    <source>
        <strain evidence="1">Babe33</strain>
    </source>
</reference>
<sequence length="789" mass="85323">MADGNSAEKETVTWHDNQLSAPSDNGNEAENGLSSTHSQYLIERHGTTNLVPVPSQDPADPLNWPSWKKHANLFMVAFHGLMSTGGAVAAVPAFEPWSKLWGISINTASYIGSSQMLTLALGPLIWLPLANRYGRRNIWIASTFGAGLFNIGCALSRNYGTLLTLRIFQAFFISPGIAMGQAVVAETFFAHERAQKMGVWTLMITLGPPMGPFIMGFVIYHLTWQWIFWIMAIINFCQMIGYILFASETLYVRAQPGSENTAGGSKGDAFTPVTLRTVLSPFRMLADYRVLVATVAYAITFNFTLVLAPVEIPAIYTPLFHLNPQQIGLNFLSLLVGCTLGEIVGGPISDRWQNWRSKHAVSGRARPEERLWLSHLGAVISIVGLIVFLVTISVAKKLHYTAVPTVGIGIAGFGVQIITTVIITCTLTTLNMTTTSRTGGQYPAMKVVAMNNGCTASPAWLTLDHYNSLLLCVDEGLNKPSGSLSSYRTNNDGTVELLGKVTTTGGPISGSFYGNNNKGFVMAHYASSTLSTWDISNPASIKNIETIKFTEGPGPSPQQDVPHPHEAVLDPTGKYLVVPDLGSDLIRLFSFDSDTLKTKALPAIHITLGSGPRHVAFAVHGAKTFMYVSTELGNTIIGYNVTYGDNTISFTQIFSIGAHGKGRPIPNSAAASEIVVSSDNRFLIVSSRHENIYHISSFDDEAKMIDSDSIINFSIDVETGSLTLLQAIAAGGRVPRQFSISKAGTLLAVGLQSDGRVVIIKRDPNTGKLGDFESFANIEGEITSVIFDE</sequence>
<keyword evidence="2" id="KW-1185">Reference proteome</keyword>
<comment type="caution">
    <text evidence="1">The sequence shown here is derived from an EMBL/GenBank/DDBJ whole genome shotgun (WGS) entry which is preliminary data.</text>
</comment>
<gene>
    <name evidence="1" type="ORF">NQ176_g1824</name>
</gene>
<name>A0ACC1NS90_9HYPO</name>
<organism evidence="1 2">
    <name type="scientific">Zarea fungicola</name>
    <dbReference type="NCBI Taxonomy" id="93591"/>
    <lineage>
        <taxon>Eukaryota</taxon>
        <taxon>Fungi</taxon>
        <taxon>Dikarya</taxon>
        <taxon>Ascomycota</taxon>
        <taxon>Pezizomycotina</taxon>
        <taxon>Sordariomycetes</taxon>
        <taxon>Hypocreomycetidae</taxon>
        <taxon>Hypocreales</taxon>
        <taxon>Cordycipitaceae</taxon>
        <taxon>Zarea</taxon>
    </lineage>
</organism>
<evidence type="ECO:0000313" key="2">
    <source>
        <dbReference type="Proteomes" id="UP001143910"/>
    </source>
</evidence>
<evidence type="ECO:0000313" key="1">
    <source>
        <dbReference type="EMBL" id="KAJ2981769.1"/>
    </source>
</evidence>
<accession>A0ACC1NS90</accession>
<dbReference type="EMBL" id="JANJQO010000112">
    <property type="protein sequence ID" value="KAJ2981769.1"/>
    <property type="molecule type" value="Genomic_DNA"/>
</dbReference>
<dbReference type="Proteomes" id="UP001143910">
    <property type="component" value="Unassembled WGS sequence"/>
</dbReference>
<proteinExistence type="predicted"/>
<protein>
    <submittedName>
        <fullName evidence="1">Uncharacterized protein</fullName>
    </submittedName>
</protein>